<evidence type="ECO:0000313" key="2">
    <source>
        <dbReference type="EMBL" id="GAH36197.1"/>
    </source>
</evidence>
<reference evidence="2" key="1">
    <citation type="journal article" date="2014" name="Front. Microbiol.">
        <title>High frequency of phylogenetically diverse reductive dehalogenase-homologous genes in deep subseafloor sedimentary metagenomes.</title>
        <authorList>
            <person name="Kawai M."/>
            <person name="Futagami T."/>
            <person name="Toyoda A."/>
            <person name="Takaki Y."/>
            <person name="Nishi S."/>
            <person name="Hori S."/>
            <person name="Arai W."/>
            <person name="Tsubouchi T."/>
            <person name="Morono Y."/>
            <person name="Uchiyama I."/>
            <person name="Ito T."/>
            <person name="Fujiyama A."/>
            <person name="Inagaki F."/>
            <person name="Takami H."/>
        </authorList>
    </citation>
    <scope>NUCLEOTIDE SEQUENCE</scope>
    <source>
        <strain evidence="2">Expedition CK06-06</strain>
    </source>
</reference>
<feature type="compositionally biased region" description="Basic residues" evidence="1">
    <location>
        <begin position="27"/>
        <end position="41"/>
    </location>
</feature>
<feature type="region of interest" description="Disordered" evidence="1">
    <location>
        <begin position="147"/>
        <end position="180"/>
    </location>
</feature>
<dbReference type="AlphaFoldDB" id="X1EUF4"/>
<gene>
    <name evidence="2" type="ORF">S03H2_13274</name>
</gene>
<name>X1EUF4_9ZZZZ</name>
<feature type="region of interest" description="Disordered" evidence="1">
    <location>
        <begin position="26"/>
        <end position="54"/>
    </location>
</feature>
<evidence type="ECO:0008006" key="3">
    <source>
        <dbReference type="Google" id="ProtNLM"/>
    </source>
</evidence>
<organism evidence="2">
    <name type="scientific">marine sediment metagenome</name>
    <dbReference type="NCBI Taxonomy" id="412755"/>
    <lineage>
        <taxon>unclassified sequences</taxon>
        <taxon>metagenomes</taxon>
        <taxon>ecological metagenomes</taxon>
    </lineage>
</organism>
<accession>X1EUF4</accession>
<dbReference type="EMBL" id="BARU01006736">
    <property type="protein sequence ID" value="GAH36197.1"/>
    <property type="molecule type" value="Genomic_DNA"/>
</dbReference>
<comment type="caution">
    <text evidence="2">The sequence shown here is derived from an EMBL/GenBank/DDBJ whole genome shotgun (WGS) entry which is preliminary data.</text>
</comment>
<sequence length="259" mass="29030">NCKVNRMLAKDSPLVEGYLRVVGEKKPKTKSLAKKKSRKPTRLVGPHKQGGKTVPRKKAVASTGEVLKVRADFPIKVFAHYKGQTFRATMKSENEVRYNKVVYTSLTLAAQAITGGQVNGWRFWKFKHSDGTIFHIDVIRDRADVQKRAKSSGKAGKKEKAAPKPGVLPPYSQDVSHPHEGLPKRRVAHFINEKKYERYGHVVSYLFLDGDVMRITYNKVDKSTNVKEIGAFDSWKDAIPAIAEDAASAKFVRVRLVTA</sequence>
<feature type="non-terminal residue" evidence="2">
    <location>
        <position position="1"/>
    </location>
</feature>
<protein>
    <recommendedName>
        <fullName evidence="3">RAMA domain-containing protein</fullName>
    </recommendedName>
</protein>
<proteinExistence type="predicted"/>
<evidence type="ECO:0000256" key="1">
    <source>
        <dbReference type="SAM" id="MobiDB-lite"/>
    </source>
</evidence>